<accession>A0A0M3ISD3</accession>
<keyword evidence="2" id="KW-1185">Reference proteome</keyword>
<feature type="region of interest" description="Disordered" evidence="1">
    <location>
        <begin position="151"/>
        <end position="182"/>
    </location>
</feature>
<feature type="region of interest" description="Disordered" evidence="1">
    <location>
        <begin position="50"/>
        <end position="94"/>
    </location>
</feature>
<dbReference type="WBParaSite" id="ALUE_0002166101-mRNA-1">
    <property type="protein sequence ID" value="ALUE_0002166101-mRNA-1"/>
    <property type="gene ID" value="ALUE_0002166101"/>
</dbReference>
<evidence type="ECO:0000256" key="1">
    <source>
        <dbReference type="SAM" id="MobiDB-lite"/>
    </source>
</evidence>
<dbReference type="AlphaFoldDB" id="A0A0M3ISD3"/>
<sequence>MYLRGDDRNRRFKLPDFLSFDGISLPRVPLRFEKRRVPISSSDVHRSLADTVLQNELQPVAGPSRESPEKGSQANNRNDANLVDSEEGVAEVSATRKEVDDVVCASPGGSDAINANGNVAISPRTAATEKRLPETTKWLQKRRLCKNAVKLRPPLRPPPVTNTADGTTSAPPSNGDVGGRQDLTTQEVIRETLRRNILNLNKYTGIKKRRLCKNAVKLRPPLRPPPVTNTADGTTSAPPSNGDVGGRQDLTTQEVIRETLRRNILNLNKYTVDNEEGVAEVSATRKEVDDVVCASTADETTSAPPSNGEVGGRQHLTTQEVIRETLRRNILNLNKYTGIKLVKMVLQIICVPSTFYLKKLAAISELDRLWLDAQRENVEFVKYLKEVAGGGL</sequence>
<feature type="compositionally biased region" description="Polar residues" evidence="1">
    <location>
        <begin position="161"/>
        <end position="172"/>
    </location>
</feature>
<name>A0A0M3ISD3_ASCLU</name>
<protein>
    <submittedName>
        <fullName evidence="3">CDT1 domain-containing protein</fullName>
    </submittedName>
</protein>
<feature type="compositionally biased region" description="Polar residues" evidence="1">
    <location>
        <begin position="70"/>
        <end position="79"/>
    </location>
</feature>
<organism evidence="2 3">
    <name type="scientific">Ascaris lumbricoides</name>
    <name type="common">Giant roundworm</name>
    <dbReference type="NCBI Taxonomy" id="6252"/>
    <lineage>
        <taxon>Eukaryota</taxon>
        <taxon>Metazoa</taxon>
        <taxon>Ecdysozoa</taxon>
        <taxon>Nematoda</taxon>
        <taxon>Chromadorea</taxon>
        <taxon>Rhabditida</taxon>
        <taxon>Spirurina</taxon>
        <taxon>Ascaridomorpha</taxon>
        <taxon>Ascaridoidea</taxon>
        <taxon>Ascarididae</taxon>
        <taxon>Ascaris</taxon>
    </lineage>
</organism>
<feature type="region of interest" description="Disordered" evidence="1">
    <location>
        <begin position="218"/>
        <end position="249"/>
    </location>
</feature>
<feature type="region of interest" description="Disordered" evidence="1">
    <location>
        <begin position="296"/>
        <end position="315"/>
    </location>
</feature>
<proteinExistence type="predicted"/>
<evidence type="ECO:0000313" key="2">
    <source>
        <dbReference type="Proteomes" id="UP000036681"/>
    </source>
</evidence>
<reference evidence="3" key="1">
    <citation type="submission" date="2017-02" db="UniProtKB">
        <authorList>
            <consortium name="WormBaseParasite"/>
        </authorList>
    </citation>
    <scope>IDENTIFICATION</scope>
</reference>
<feature type="compositionally biased region" description="Polar residues" evidence="1">
    <location>
        <begin position="228"/>
        <end position="239"/>
    </location>
</feature>
<evidence type="ECO:0000313" key="3">
    <source>
        <dbReference type="WBParaSite" id="ALUE_0002166101-mRNA-1"/>
    </source>
</evidence>
<dbReference type="Proteomes" id="UP000036681">
    <property type="component" value="Unplaced"/>
</dbReference>